<feature type="domain" description="Mur ligase central" evidence="23">
    <location>
        <begin position="36"/>
        <end position="254"/>
    </location>
</feature>
<evidence type="ECO:0000256" key="1">
    <source>
        <dbReference type="ARBA" id="ARBA00002714"/>
    </source>
</evidence>
<evidence type="ECO:0000256" key="12">
    <source>
        <dbReference type="ARBA" id="ARBA00022842"/>
    </source>
</evidence>
<evidence type="ECO:0000256" key="3">
    <source>
        <dbReference type="ARBA" id="ARBA00005150"/>
    </source>
</evidence>
<comment type="similarity">
    <text evidence="4 21">Belongs to the folylpolyglutamate synthase family.</text>
</comment>
<dbReference type="SUPFAM" id="SSF53623">
    <property type="entry name" value="MurD-like peptide ligases, catalytic domain"/>
    <property type="match status" value="1"/>
</dbReference>
<evidence type="ECO:0000256" key="15">
    <source>
        <dbReference type="ARBA" id="ARBA00030592"/>
    </source>
</evidence>
<dbReference type="PANTHER" id="PTHR11136">
    <property type="entry name" value="FOLYLPOLYGLUTAMATE SYNTHASE-RELATED"/>
    <property type="match status" value="1"/>
</dbReference>
<evidence type="ECO:0000256" key="21">
    <source>
        <dbReference type="PIRNR" id="PIRNR001563"/>
    </source>
</evidence>
<proteinExistence type="inferred from homology"/>
<dbReference type="EMBL" id="BAABHC010000004">
    <property type="protein sequence ID" value="GAA4427774.1"/>
    <property type="molecule type" value="Genomic_DNA"/>
</dbReference>
<evidence type="ECO:0000256" key="5">
    <source>
        <dbReference type="ARBA" id="ARBA00013023"/>
    </source>
</evidence>
<evidence type="ECO:0000256" key="19">
    <source>
        <dbReference type="ARBA" id="ARBA00049035"/>
    </source>
</evidence>
<reference evidence="25" key="1">
    <citation type="journal article" date="2019" name="Int. J. Syst. Evol. Microbiol.">
        <title>The Global Catalogue of Microorganisms (GCM) 10K type strain sequencing project: providing services to taxonomists for standard genome sequencing and annotation.</title>
        <authorList>
            <consortium name="The Broad Institute Genomics Platform"/>
            <consortium name="The Broad Institute Genome Sequencing Center for Infectious Disease"/>
            <person name="Wu L."/>
            <person name="Ma J."/>
        </authorList>
    </citation>
    <scope>NUCLEOTIDE SEQUENCE [LARGE SCALE GENOMIC DNA]</scope>
    <source>
        <strain evidence="25">JCM 17926</strain>
    </source>
</reference>
<sequence>MFHRIGNAAFKKTLHNTIALCEALGQPQQQFKTIHVAGTNGKGSSSHMLAAVLQESGYKTGLYTSPHLKSFTERIRINGQELPEAYLVQFVAEHKPLFERIQPSFFEMTVALAFKYFAEEQVDVAVIEVGLGGRLDSTNIIHPDISLITNIGYDHEALLGNTISAIASEKAGIIKPGVPAVISTRQLEAQEVFEARAEEAGAPLFFAPDQFRIEVTEANLERQVMQVYRNEKSFLPGLELDLAGNYQKYNLPGVLLTLVLLHEKGYHITHTSLRSGLANVKALTGLKGRWQVLNHLPLTICDTGHNEDGIKQVLKQLEGLKPKQVHMVFGAVNDKDITAILHLLPKRYRYYFCQAIIPRALPVQDLYAKAQGLGLEGAKFYTVSEAVAAAKANAAPDEVIFIGGSTFVVAEIEEL</sequence>
<dbReference type="InterPro" id="IPR004101">
    <property type="entry name" value="Mur_ligase_C"/>
</dbReference>
<gene>
    <name evidence="24" type="ORF">GCM10023188_11270</name>
</gene>
<evidence type="ECO:0000256" key="18">
    <source>
        <dbReference type="ARBA" id="ARBA00047808"/>
    </source>
</evidence>
<dbReference type="InterPro" id="IPR013221">
    <property type="entry name" value="Mur_ligase_cen"/>
</dbReference>
<comment type="catalytic activity">
    <reaction evidence="19">
        <text>(6R)-5,10-methylenetetrahydrofolyl-(gamma-L-Glu)(n) + L-glutamate + ATP = (6R)-5,10-methylenetetrahydrofolyl-(gamma-L-Glu)(n+1) + ADP + phosphate + H(+)</text>
        <dbReference type="Rhea" id="RHEA:51912"/>
        <dbReference type="Rhea" id="RHEA-COMP:13257"/>
        <dbReference type="Rhea" id="RHEA-COMP:13258"/>
        <dbReference type="ChEBI" id="CHEBI:15378"/>
        <dbReference type="ChEBI" id="CHEBI:29985"/>
        <dbReference type="ChEBI" id="CHEBI:30616"/>
        <dbReference type="ChEBI" id="CHEBI:43474"/>
        <dbReference type="ChEBI" id="CHEBI:136572"/>
        <dbReference type="ChEBI" id="CHEBI:456216"/>
        <dbReference type="EC" id="6.3.2.17"/>
    </reaction>
</comment>
<dbReference type="InterPro" id="IPR036615">
    <property type="entry name" value="Mur_ligase_C_dom_sf"/>
</dbReference>
<evidence type="ECO:0000256" key="17">
    <source>
        <dbReference type="ARBA" id="ARBA00047493"/>
    </source>
</evidence>
<comment type="catalytic activity">
    <reaction evidence="17">
        <text>(6S)-5,6,7,8-tetrahydrofolyl-(gamma-L-Glu)(n) + L-glutamate + ATP = (6S)-5,6,7,8-tetrahydrofolyl-(gamma-L-Glu)(n+1) + ADP + phosphate + H(+)</text>
        <dbReference type="Rhea" id="RHEA:10580"/>
        <dbReference type="Rhea" id="RHEA-COMP:14738"/>
        <dbReference type="Rhea" id="RHEA-COMP:14740"/>
        <dbReference type="ChEBI" id="CHEBI:15378"/>
        <dbReference type="ChEBI" id="CHEBI:29985"/>
        <dbReference type="ChEBI" id="CHEBI:30616"/>
        <dbReference type="ChEBI" id="CHEBI:43474"/>
        <dbReference type="ChEBI" id="CHEBI:141005"/>
        <dbReference type="ChEBI" id="CHEBI:456216"/>
        <dbReference type="EC" id="6.3.2.17"/>
    </reaction>
</comment>
<evidence type="ECO:0000256" key="10">
    <source>
        <dbReference type="ARBA" id="ARBA00022741"/>
    </source>
</evidence>
<comment type="function">
    <text evidence="1">Functions in two distinct reactions of the de novo folate biosynthetic pathway. Catalyzes the addition of a glutamate residue to dihydropteroate (7,8-dihydropteroate or H2Pte) to form dihydrofolate (7,8-dihydrofolate monoglutamate or H2Pte-Glu). Also catalyzes successive additions of L-glutamate to tetrahydrofolate or 10-formyltetrahydrofolate or 5,10-methylenetetrahydrofolate, leading to folylpolyglutamate derivatives.</text>
</comment>
<dbReference type="Pfam" id="PF08245">
    <property type="entry name" value="Mur_ligase_M"/>
    <property type="match status" value="1"/>
</dbReference>
<dbReference type="EC" id="6.3.2.17" evidence="6"/>
<comment type="pathway">
    <text evidence="3">Cofactor biosynthesis; tetrahydrofolylpolyglutamate biosynthesis.</text>
</comment>
<feature type="domain" description="Mur ligase C-terminal" evidence="22">
    <location>
        <begin position="288"/>
        <end position="405"/>
    </location>
</feature>
<evidence type="ECO:0000256" key="4">
    <source>
        <dbReference type="ARBA" id="ARBA00008276"/>
    </source>
</evidence>
<dbReference type="PANTHER" id="PTHR11136:SF0">
    <property type="entry name" value="DIHYDROFOLATE SYNTHETASE-RELATED"/>
    <property type="match status" value="1"/>
</dbReference>
<keyword evidence="10 21" id="KW-0547">Nucleotide-binding</keyword>
<comment type="catalytic activity">
    <reaction evidence="18">
        <text>10-formyltetrahydrofolyl-(gamma-L-Glu)(n) + L-glutamate + ATP = 10-formyltetrahydrofolyl-(gamma-L-Glu)(n+1) + ADP + phosphate + H(+)</text>
        <dbReference type="Rhea" id="RHEA:51904"/>
        <dbReference type="Rhea" id="RHEA-COMP:13088"/>
        <dbReference type="Rhea" id="RHEA-COMP:14300"/>
        <dbReference type="ChEBI" id="CHEBI:15378"/>
        <dbReference type="ChEBI" id="CHEBI:29985"/>
        <dbReference type="ChEBI" id="CHEBI:30616"/>
        <dbReference type="ChEBI" id="CHEBI:43474"/>
        <dbReference type="ChEBI" id="CHEBI:134413"/>
        <dbReference type="ChEBI" id="CHEBI:456216"/>
        <dbReference type="EC" id="6.3.2.17"/>
    </reaction>
</comment>
<keyword evidence="9" id="KW-0479">Metal-binding</keyword>
<dbReference type="Proteomes" id="UP001500552">
    <property type="component" value="Unassembled WGS sequence"/>
</dbReference>
<dbReference type="InterPro" id="IPR001645">
    <property type="entry name" value="Folylpolyglutamate_synth"/>
</dbReference>
<evidence type="ECO:0000256" key="6">
    <source>
        <dbReference type="ARBA" id="ARBA00013025"/>
    </source>
</evidence>
<dbReference type="SUPFAM" id="SSF53244">
    <property type="entry name" value="MurD-like peptide ligases, peptide-binding domain"/>
    <property type="match status" value="1"/>
</dbReference>
<comment type="pathway">
    <text evidence="2">Cofactor biosynthesis; tetrahydrofolate biosynthesis; 7,8-dihydrofolate from 2-amino-4-hydroxy-6-hydroxymethyl-7,8-dihydropteridine diphosphate and 4-aminobenzoate: step 2/2.</text>
</comment>
<evidence type="ECO:0000256" key="7">
    <source>
        <dbReference type="ARBA" id="ARBA00019357"/>
    </source>
</evidence>
<evidence type="ECO:0000313" key="25">
    <source>
        <dbReference type="Proteomes" id="UP001500552"/>
    </source>
</evidence>
<protein>
    <recommendedName>
        <fullName evidence="7">Dihydrofolate synthase/folylpolyglutamate synthase</fullName>
        <ecNumber evidence="5">6.3.2.12</ecNumber>
        <ecNumber evidence="6">6.3.2.17</ecNumber>
    </recommendedName>
    <alternativeName>
        <fullName evidence="16">Folylpoly-gamma-glutamate synthetase-dihydrofolate synthetase</fullName>
    </alternativeName>
    <alternativeName>
        <fullName evidence="14">Folylpolyglutamate synthetase</fullName>
    </alternativeName>
    <alternativeName>
        <fullName evidence="15">Tetrahydrofolylpolyglutamate synthase</fullName>
    </alternativeName>
</protein>
<evidence type="ECO:0000256" key="13">
    <source>
        <dbReference type="ARBA" id="ARBA00022909"/>
    </source>
</evidence>
<keyword evidence="25" id="KW-1185">Reference proteome</keyword>
<keyword evidence="13" id="KW-0289">Folate biosynthesis</keyword>
<name>A0ABP8LF15_9BACT</name>
<dbReference type="Gene3D" id="3.40.1190.10">
    <property type="entry name" value="Mur-like, catalytic domain"/>
    <property type="match status" value="1"/>
</dbReference>
<evidence type="ECO:0000256" key="2">
    <source>
        <dbReference type="ARBA" id="ARBA00004799"/>
    </source>
</evidence>
<evidence type="ECO:0000256" key="11">
    <source>
        <dbReference type="ARBA" id="ARBA00022840"/>
    </source>
</evidence>
<dbReference type="Gene3D" id="3.90.190.20">
    <property type="entry name" value="Mur ligase, C-terminal domain"/>
    <property type="match status" value="1"/>
</dbReference>
<comment type="caution">
    <text evidence="24">The sequence shown here is derived from an EMBL/GenBank/DDBJ whole genome shotgun (WGS) entry which is preliminary data.</text>
</comment>
<keyword evidence="8 21" id="KW-0436">Ligase</keyword>
<keyword evidence="11 21" id="KW-0067">ATP-binding</keyword>
<organism evidence="24 25">
    <name type="scientific">Pontibacter saemangeumensis</name>
    <dbReference type="NCBI Taxonomy" id="1084525"/>
    <lineage>
        <taxon>Bacteria</taxon>
        <taxon>Pseudomonadati</taxon>
        <taxon>Bacteroidota</taxon>
        <taxon>Cytophagia</taxon>
        <taxon>Cytophagales</taxon>
        <taxon>Hymenobacteraceae</taxon>
        <taxon>Pontibacter</taxon>
    </lineage>
</organism>
<dbReference type="NCBIfam" id="TIGR01499">
    <property type="entry name" value="folC"/>
    <property type="match status" value="1"/>
</dbReference>
<accession>A0ABP8LF15</accession>
<evidence type="ECO:0000313" key="24">
    <source>
        <dbReference type="EMBL" id="GAA4427774.1"/>
    </source>
</evidence>
<comment type="catalytic activity">
    <reaction evidence="20">
        <text>7,8-dihydropteroate + L-glutamate + ATP = 7,8-dihydrofolate + ADP + phosphate + H(+)</text>
        <dbReference type="Rhea" id="RHEA:23584"/>
        <dbReference type="ChEBI" id="CHEBI:15378"/>
        <dbReference type="ChEBI" id="CHEBI:17839"/>
        <dbReference type="ChEBI" id="CHEBI:29985"/>
        <dbReference type="ChEBI" id="CHEBI:30616"/>
        <dbReference type="ChEBI" id="CHEBI:43474"/>
        <dbReference type="ChEBI" id="CHEBI:57451"/>
        <dbReference type="ChEBI" id="CHEBI:456216"/>
        <dbReference type="EC" id="6.3.2.12"/>
    </reaction>
</comment>
<evidence type="ECO:0000256" key="8">
    <source>
        <dbReference type="ARBA" id="ARBA00022598"/>
    </source>
</evidence>
<evidence type="ECO:0000256" key="9">
    <source>
        <dbReference type="ARBA" id="ARBA00022723"/>
    </source>
</evidence>
<dbReference type="InterPro" id="IPR018109">
    <property type="entry name" value="Folylpolyglutamate_synth_CS"/>
</dbReference>
<dbReference type="InterPro" id="IPR036565">
    <property type="entry name" value="Mur-like_cat_sf"/>
</dbReference>
<evidence type="ECO:0000256" key="16">
    <source>
        <dbReference type="ARBA" id="ARBA00032510"/>
    </source>
</evidence>
<evidence type="ECO:0000259" key="22">
    <source>
        <dbReference type="Pfam" id="PF02875"/>
    </source>
</evidence>
<evidence type="ECO:0000259" key="23">
    <source>
        <dbReference type="Pfam" id="PF08245"/>
    </source>
</evidence>
<evidence type="ECO:0000256" key="14">
    <source>
        <dbReference type="ARBA" id="ARBA00030048"/>
    </source>
</evidence>
<evidence type="ECO:0000256" key="20">
    <source>
        <dbReference type="ARBA" id="ARBA00049161"/>
    </source>
</evidence>
<dbReference type="PROSITE" id="PS01012">
    <property type="entry name" value="FOLYLPOLYGLU_SYNT_2"/>
    <property type="match status" value="1"/>
</dbReference>
<dbReference type="Pfam" id="PF02875">
    <property type="entry name" value="Mur_ligase_C"/>
    <property type="match status" value="1"/>
</dbReference>
<dbReference type="PIRSF" id="PIRSF001563">
    <property type="entry name" value="Folylpolyglu_synth"/>
    <property type="match status" value="1"/>
</dbReference>
<keyword evidence="12" id="KW-0460">Magnesium</keyword>
<dbReference type="EC" id="6.3.2.12" evidence="5"/>